<dbReference type="InterPro" id="IPR041178">
    <property type="entry name" value="RPA43_OB"/>
</dbReference>
<feature type="compositionally biased region" description="Low complexity" evidence="3">
    <location>
        <begin position="293"/>
        <end position="307"/>
    </location>
</feature>
<feature type="region of interest" description="Disordered" evidence="3">
    <location>
        <begin position="285"/>
        <end position="398"/>
    </location>
</feature>
<evidence type="ECO:0000313" key="6">
    <source>
        <dbReference type="Proteomes" id="UP000001072"/>
    </source>
</evidence>
<dbReference type="KEGG" id="mlr:MELLADRAFT_90966"/>
<evidence type="ECO:0000256" key="3">
    <source>
        <dbReference type="SAM" id="MobiDB-lite"/>
    </source>
</evidence>
<dbReference type="Gene3D" id="2.40.50.1060">
    <property type="match status" value="1"/>
</dbReference>
<organism evidence="6">
    <name type="scientific">Melampsora larici-populina (strain 98AG31 / pathotype 3-4-7)</name>
    <name type="common">Poplar leaf rust fungus</name>
    <dbReference type="NCBI Taxonomy" id="747676"/>
    <lineage>
        <taxon>Eukaryota</taxon>
        <taxon>Fungi</taxon>
        <taxon>Dikarya</taxon>
        <taxon>Basidiomycota</taxon>
        <taxon>Pucciniomycotina</taxon>
        <taxon>Pucciniomycetes</taxon>
        <taxon>Pucciniales</taxon>
        <taxon>Melampsoraceae</taxon>
        <taxon>Melampsora</taxon>
    </lineage>
</organism>
<feature type="domain" description="RPA43 OB" evidence="4">
    <location>
        <begin position="154"/>
        <end position="276"/>
    </location>
</feature>
<evidence type="ECO:0000256" key="2">
    <source>
        <dbReference type="ARBA" id="ARBA00023163"/>
    </source>
</evidence>
<dbReference type="Proteomes" id="UP000001072">
    <property type="component" value="Unassembled WGS sequence"/>
</dbReference>
<dbReference type="EMBL" id="GL883092">
    <property type="protein sequence ID" value="EGG11442.1"/>
    <property type="molecule type" value="Genomic_DNA"/>
</dbReference>
<accession>F4R871</accession>
<proteinExistence type="predicted"/>
<dbReference type="InParanoid" id="F4R871"/>
<evidence type="ECO:0000313" key="5">
    <source>
        <dbReference type="EMBL" id="EGG11442.1"/>
    </source>
</evidence>
<dbReference type="AlphaFoldDB" id="F4R871"/>
<dbReference type="STRING" id="747676.F4R871"/>
<dbReference type="HOGENOM" id="CLU_692763_0_0_1"/>
<gene>
    <name evidence="5" type="ORF">MELLADRAFT_90966</name>
</gene>
<keyword evidence="2" id="KW-0804">Transcription</keyword>
<keyword evidence="1" id="KW-0240">DNA-directed RNA polymerase</keyword>
<dbReference type="GO" id="GO:0000428">
    <property type="term" value="C:DNA-directed RNA polymerase complex"/>
    <property type="evidence" value="ECO:0007669"/>
    <property type="project" value="UniProtKB-KW"/>
</dbReference>
<dbReference type="Pfam" id="PF17875">
    <property type="entry name" value="RPA43_OB"/>
    <property type="match status" value="1"/>
</dbReference>
<dbReference type="RefSeq" id="XP_007405077.1">
    <property type="nucleotide sequence ID" value="XM_007405015.1"/>
</dbReference>
<dbReference type="InterPro" id="IPR036898">
    <property type="entry name" value="RNA_pol_Rpb7-like_N_sf"/>
</dbReference>
<dbReference type="Gene3D" id="3.30.1490.120">
    <property type="entry name" value="RNA polymerase Rpb7-like, N-terminal domain"/>
    <property type="match status" value="1"/>
</dbReference>
<sequence length="398" mass="44018">MSNQDLSSVIPSDFHHLKAKFSLPLAPVFLPRPTRIRNYKPKHEETKTEKEEEEEEISIQLEPTKDFSNRIDNSGGAVEAVNQILSTLLMKYIPNLGCVLLSYLSPPMFIFKDQNGKEYTQTSNNLNQNLPFQTIVGSGWSIIKVKLNLLGWRPKIGDRLIGKPTMSSPSHLSLILYQTFNAFIPANHMLGAGYRYDPNVEIPSSWKFNGKDQTTNLHQANQSGYENDGDDLEIHERGCWVDSNGVVVGGEAGVMSFTAISLTITNDMISVTGSLLSDPFSVPANGYQSTRPSRPISPSQASNSSNSSDEDDLPTVDSITTMNIENQDDHQTRRNPPSVTSSSHRKKKSKSKDDGSSSVNGSLGRKTMLVDSRSNQLKRSGIDDSSNQSPKKKKKKKA</sequence>
<dbReference type="eggNOG" id="KOG4134">
    <property type="taxonomic scope" value="Eukaryota"/>
</dbReference>
<dbReference type="OrthoDB" id="10250504at2759"/>
<evidence type="ECO:0000259" key="4">
    <source>
        <dbReference type="Pfam" id="PF17875"/>
    </source>
</evidence>
<dbReference type="GeneID" id="18935741"/>
<reference evidence="6" key="1">
    <citation type="journal article" date="2011" name="Proc. Natl. Acad. Sci. U.S.A.">
        <title>Obligate biotrophy features unraveled by the genomic analysis of rust fungi.</title>
        <authorList>
            <person name="Duplessis S."/>
            <person name="Cuomo C.A."/>
            <person name="Lin Y.-C."/>
            <person name="Aerts A."/>
            <person name="Tisserant E."/>
            <person name="Veneault-Fourrey C."/>
            <person name="Joly D.L."/>
            <person name="Hacquard S."/>
            <person name="Amselem J."/>
            <person name="Cantarel B.L."/>
            <person name="Chiu R."/>
            <person name="Coutinho P.M."/>
            <person name="Feau N."/>
            <person name="Field M."/>
            <person name="Frey P."/>
            <person name="Gelhaye E."/>
            <person name="Goldberg J."/>
            <person name="Grabherr M.G."/>
            <person name="Kodira C.D."/>
            <person name="Kohler A."/>
            <person name="Kuees U."/>
            <person name="Lindquist E.A."/>
            <person name="Lucas S.M."/>
            <person name="Mago R."/>
            <person name="Mauceli E."/>
            <person name="Morin E."/>
            <person name="Murat C."/>
            <person name="Pangilinan J.L."/>
            <person name="Park R."/>
            <person name="Pearson M."/>
            <person name="Quesneville H."/>
            <person name="Rouhier N."/>
            <person name="Sakthikumar S."/>
            <person name="Salamov A.A."/>
            <person name="Schmutz J."/>
            <person name="Selles B."/>
            <person name="Shapiro H."/>
            <person name="Tanguay P."/>
            <person name="Tuskan G.A."/>
            <person name="Henrissat B."/>
            <person name="Van de Peer Y."/>
            <person name="Rouze P."/>
            <person name="Ellis J.G."/>
            <person name="Dodds P.N."/>
            <person name="Schein J.E."/>
            <person name="Zhong S."/>
            <person name="Hamelin R.C."/>
            <person name="Grigoriev I.V."/>
            <person name="Szabo L.J."/>
            <person name="Martin F."/>
        </authorList>
    </citation>
    <scope>NUCLEOTIDE SEQUENCE [LARGE SCALE GENOMIC DNA]</scope>
    <source>
        <strain evidence="6">98AG31 / pathotype 3-4-7</strain>
    </source>
</reference>
<feature type="compositionally biased region" description="Polar residues" evidence="3">
    <location>
        <begin position="372"/>
        <end position="389"/>
    </location>
</feature>
<name>F4R871_MELLP</name>
<keyword evidence="6" id="KW-1185">Reference proteome</keyword>
<protein>
    <recommendedName>
        <fullName evidence="4">RPA43 OB domain-containing protein</fullName>
    </recommendedName>
</protein>
<evidence type="ECO:0000256" key="1">
    <source>
        <dbReference type="ARBA" id="ARBA00022478"/>
    </source>
</evidence>
<dbReference type="VEuPathDB" id="FungiDB:MELLADRAFT_90966"/>